<evidence type="ECO:0000313" key="3">
    <source>
        <dbReference type="EMBL" id="ELK11623.1"/>
    </source>
</evidence>
<keyword evidence="2" id="KW-0436">Ligase</keyword>
<protein>
    <submittedName>
        <fullName evidence="3">Long-chain fatty acid transport protein 6</fullName>
    </submittedName>
</protein>
<accession>L5KM28</accession>
<reference evidence="4" key="1">
    <citation type="journal article" date="2013" name="Science">
        <title>Comparative analysis of bat genomes provides insight into the evolution of flight and immunity.</title>
        <authorList>
            <person name="Zhang G."/>
            <person name="Cowled C."/>
            <person name="Shi Z."/>
            <person name="Huang Z."/>
            <person name="Bishop-Lilly K.A."/>
            <person name="Fang X."/>
            <person name="Wynne J.W."/>
            <person name="Xiong Z."/>
            <person name="Baker M.L."/>
            <person name="Zhao W."/>
            <person name="Tachedjian M."/>
            <person name="Zhu Y."/>
            <person name="Zhou P."/>
            <person name="Jiang X."/>
            <person name="Ng J."/>
            <person name="Yang L."/>
            <person name="Wu L."/>
            <person name="Xiao J."/>
            <person name="Feng Y."/>
            <person name="Chen Y."/>
            <person name="Sun X."/>
            <person name="Zhang Y."/>
            <person name="Marsh G.A."/>
            <person name="Crameri G."/>
            <person name="Broder C.C."/>
            <person name="Frey K.G."/>
            <person name="Wang L.F."/>
            <person name="Wang J."/>
        </authorList>
    </citation>
    <scope>NUCLEOTIDE SEQUENCE [LARGE SCALE GENOMIC DNA]</scope>
</reference>
<name>L5KM28_PTEAL</name>
<dbReference type="GO" id="GO:0005324">
    <property type="term" value="F:long-chain fatty acid transmembrane transporter activity"/>
    <property type="evidence" value="ECO:0007669"/>
    <property type="project" value="TreeGrafter"/>
</dbReference>
<dbReference type="SUPFAM" id="SSF56801">
    <property type="entry name" value="Acetyl-CoA synthetase-like"/>
    <property type="match status" value="2"/>
</dbReference>
<dbReference type="PANTHER" id="PTHR43107">
    <property type="entry name" value="LONG-CHAIN FATTY ACID TRANSPORT PROTEIN"/>
    <property type="match status" value="1"/>
</dbReference>
<evidence type="ECO:0000256" key="1">
    <source>
        <dbReference type="ARBA" id="ARBA00006432"/>
    </source>
</evidence>
<evidence type="ECO:0000313" key="4">
    <source>
        <dbReference type="Proteomes" id="UP000010552"/>
    </source>
</evidence>
<dbReference type="EMBL" id="KB030673">
    <property type="protein sequence ID" value="ELK11623.1"/>
    <property type="molecule type" value="Genomic_DNA"/>
</dbReference>
<proteinExistence type="inferred from homology"/>
<dbReference type="GO" id="GO:0005789">
    <property type="term" value="C:endoplasmic reticulum membrane"/>
    <property type="evidence" value="ECO:0007669"/>
    <property type="project" value="TreeGrafter"/>
</dbReference>
<sequence length="277" mass="33123">MILLHFLQKLLFPYFWKDFWHLMKLTRYRIQIELYLGKGDVVTVLDRFLSHAKKRSKKPFIIYEGDIYTYEDVDKRSSRVAYVFLSHSTLRKGDKEGEKDHQVHLAVGNVPWSDIWREFLDRFGNIKMCEFYGATERNIFSVNHTGEIGAIRRINFFYKTQKKLLCDVFKKRDVYFNTGDLMVQDQEDFFYLGNGIGDTFSLVIALKEKMEVTETFKQKNLQLVEEGFSPLKIADPLYFMDNLKKFYVPLSKELYDQIMSVRSNFKIFYIWDHHRLS</sequence>
<dbReference type="GO" id="GO:0044539">
    <property type="term" value="P:long-chain fatty acid import into cell"/>
    <property type="evidence" value="ECO:0007669"/>
    <property type="project" value="TreeGrafter"/>
</dbReference>
<evidence type="ECO:0000256" key="2">
    <source>
        <dbReference type="ARBA" id="ARBA00022598"/>
    </source>
</evidence>
<gene>
    <name evidence="3" type="ORF">PAL_GLEAN10025114</name>
</gene>
<comment type="similarity">
    <text evidence="1">Belongs to the ATP-dependent AMP-binding enzyme family.</text>
</comment>
<dbReference type="PANTHER" id="PTHR43107:SF10">
    <property type="entry name" value="LONG-CHAIN FATTY ACID TRANSPORT PROTEIN 6"/>
    <property type="match status" value="1"/>
</dbReference>
<dbReference type="GO" id="GO:0004467">
    <property type="term" value="F:long-chain fatty acid-CoA ligase activity"/>
    <property type="evidence" value="ECO:0007669"/>
    <property type="project" value="TreeGrafter"/>
</dbReference>
<dbReference type="AlphaFoldDB" id="L5KM28"/>
<dbReference type="GO" id="GO:0005886">
    <property type="term" value="C:plasma membrane"/>
    <property type="evidence" value="ECO:0007669"/>
    <property type="project" value="TreeGrafter"/>
</dbReference>
<organism evidence="3 4">
    <name type="scientific">Pteropus alecto</name>
    <name type="common">Black flying fox</name>
    <dbReference type="NCBI Taxonomy" id="9402"/>
    <lineage>
        <taxon>Eukaryota</taxon>
        <taxon>Metazoa</taxon>
        <taxon>Chordata</taxon>
        <taxon>Craniata</taxon>
        <taxon>Vertebrata</taxon>
        <taxon>Euteleostomi</taxon>
        <taxon>Mammalia</taxon>
        <taxon>Eutheria</taxon>
        <taxon>Laurasiatheria</taxon>
        <taxon>Chiroptera</taxon>
        <taxon>Yinpterochiroptera</taxon>
        <taxon>Pteropodoidea</taxon>
        <taxon>Pteropodidae</taxon>
        <taxon>Pteropodinae</taxon>
        <taxon>Pteropus</taxon>
    </lineage>
</organism>
<dbReference type="Proteomes" id="UP000010552">
    <property type="component" value="Unassembled WGS sequence"/>
</dbReference>
<keyword evidence="4" id="KW-1185">Reference proteome</keyword>
<dbReference type="STRING" id="9402.L5KM28"/>
<dbReference type="InParanoid" id="L5KM28"/>